<reference evidence="8 9" key="1">
    <citation type="submission" date="2020-10" db="EMBL/GenBank/DDBJ databases">
        <title>Draft genome of Ramlibacter aquaticus LMG 30558.</title>
        <authorList>
            <person name="Props R."/>
        </authorList>
    </citation>
    <scope>NUCLEOTIDE SEQUENCE [LARGE SCALE GENOMIC DNA]</scope>
    <source>
        <strain evidence="8 9">LMG 30558</strain>
    </source>
</reference>
<keyword evidence="8" id="KW-0966">Cell projection</keyword>
<evidence type="ECO:0000313" key="8">
    <source>
        <dbReference type="EMBL" id="MBE7940919.1"/>
    </source>
</evidence>
<evidence type="ECO:0000256" key="7">
    <source>
        <dbReference type="SAM" id="Phobius"/>
    </source>
</evidence>
<evidence type="ECO:0000313" key="9">
    <source>
        <dbReference type="Proteomes" id="UP000715965"/>
    </source>
</evidence>
<dbReference type="Pfam" id="PF01313">
    <property type="entry name" value="Bac_export_3"/>
    <property type="match status" value="1"/>
</dbReference>
<comment type="similarity">
    <text evidence="2">Belongs to the FliQ/MopD/SpaQ family.</text>
</comment>
<dbReference type="EMBL" id="JADDOJ010000034">
    <property type="protein sequence ID" value="MBE7940919.1"/>
    <property type="molecule type" value="Genomic_DNA"/>
</dbReference>
<proteinExistence type="inferred from homology"/>
<sequence length="67" mass="7261">MQSDFALNLIADLFWTGFVVSMPLLASTMLVGLCISLLQAITLWRLCACAPHSDRSNRPDSAATAAY</sequence>
<comment type="subcellular location">
    <subcellularLocation>
        <location evidence="1">Cell membrane</location>
        <topology evidence="1">Multi-pass membrane protein</topology>
    </subcellularLocation>
</comment>
<dbReference type="Proteomes" id="UP000715965">
    <property type="component" value="Unassembled WGS sequence"/>
</dbReference>
<organism evidence="8 9">
    <name type="scientific">Ramlibacter aquaticus</name>
    <dbReference type="NCBI Taxonomy" id="2780094"/>
    <lineage>
        <taxon>Bacteria</taxon>
        <taxon>Pseudomonadati</taxon>
        <taxon>Pseudomonadota</taxon>
        <taxon>Betaproteobacteria</taxon>
        <taxon>Burkholderiales</taxon>
        <taxon>Comamonadaceae</taxon>
        <taxon>Ramlibacter</taxon>
    </lineage>
</organism>
<feature type="transmembrane region" description="Helical" evidence="7">
    <location>
        <begin position="13"/>
        <end position="38"/>
    </location>
</feature>
<dbReference type="InterPro" id="IPR002191">
    <property type="entry name" value="Bac_export_3"/>
</dbReference>
<comment type="caution">
    <text evidence="8">The sequence shown here is derived from an EMBL/GenBank/DDBJ whole genome shotgun (WGS) entry which is preliminary data.</text>
</comment>
<keyword evidence="6 7" id="KW-0472">Membrane</keyword>
<evidence type="ECO:0000256" key="5">
    <source>
        <dbReference type="ARBA" id="ARBA00022989"/>
    </source>
</evidence>
<evidence type="ECO:0000256" key="6">
    <source>
        <dbReference type="ARBA" id="ARBA00023136"/>
    </source>
</evidence>
<evidence type="ECO:0000256" key="2">
    <source>
        <dbReference type="ARBA" id="ARBA00006156"/>
    </source>
</evidence>
<evidence type="ECO:0000256" key="3">
    <source>
        <dbReference type="ARBA" id="ARBA00022475"/>
    </source>
</evidence>
<gene>
    <name evidence="8" type="ORF">IM725_10085</name>
</gene>
<name>A0ABR9SFC7_9BURK</name>
<dbReference type="RefSeq" id="WP_193780457.1">
    <property type="nucleotide sequence ID" value="NZ_JADDOJ010000034.1"/>
</dbReference>
<protein>
    <submittedName>
        <fullName evidence="8">Flagellar biosynthetic protein FliQ</fullName>
    </submittedName>
</protein>
<evidence type="ECO:0000256" key="4">
    <source>
        <dbReference type="ARBA" id="ARBA00022692"/>
    </source>
</evidence>
<keyword evidence="9" id="KW-1185">Reference proteome</keyword>
<keyword evidence="3" id="KW-1003">Cell membrane</keyword>
<keyword evidence="8" id="KW-0282">Flagellum</keyword>
<keyword evidence="8" id="KW-0969">Cilium</keyword>
<keyword evidence="4 7" id="KW-0812">Transmembrane</keyword>
<evidence type="ECO:0000256" key="1">
    <source>
        <dbReference type="ARBA" id="ARBA00004651"/>
    </source>
</evidence>
<keyword evidence="5 7" id="KW-1133">Transmembrane helix</keyword>
<accession>A0ABR9SFC7</accession>